<evidence type="ECO:0000256" key="9">
    <source>
        <dbReference type="ARBA" id="ARBA00023232"/>
    </source>
</evidence>
<keyword evidence="8" id="KW-0408">Iron</keyword>
<keyword evidence="12" id="KW-1185">Reference proteome</keyword>
<dbReference type="SUPFAM" id="SSF54593">
    <property type="entry name" value="Glyoxalase/Bleomycin resistance protein/Dihydroxybiphenyl dioxygenase"/>
    <property type="match status" value="1"/>
</dbReference>
<dbReference type="EC" id="1.13.11.27" evidence="4"/>
<feature type="domain" description="VOC" evidence="11">
    <location>
        <begin position="26"/>
        <end position="161"/>
    </location>
</feature>
<keyword evidence="5" id="KW-0479">Metal-binding</keyword>
<dbReference type="PROSITE" id="PS51819">
    <property type="entry name" value="VOC"/>
    <property type="match status" value="1"/>
</dbReference>
<evidence type="ECO:0000256" key="6">
    <source>
        <dbReference type="ARBA" id="ARBA00022737"/>
    </source>
</evidence>
<evidence type="ECO:0000256" key="10">
    <source>
        <dbReference type="SAM" id="MobiDB-lite"/>
    </source>
</evidence>
<organism evidence="12 13">
    <name type="scientific">Romanomermis culicivorax</name>
    <name type="common">Nematode worm</name>
    <dbReference type="NCBI Taxonomy" id="13658"/>
    <lineage>
        <taxon>Eukaryota</taxon>
        <taxon>Metazoa</taxon>
        <taxon>Ecdysozoa</taxon>
        <taxon>Nematoda</taxon>
        <taxon>Enoplea</taxon>
        <taxon>Dorylaimia</taxon>
        <taxon>Mermithida</taxon>
        <taxon>Mermithoidea</taxon>
        <taxon>Mermithidae</taxon>
        <taxon>Romanomermis</taxon>
    </lineage>
</organism>
<feature type="region of interest" description="Disordered" evidence="10">
    <location>
        <begin position="158"/>
        <end position="178"/>
    </location>
</feature>
<dbReference type="Proteomes" id="UP000887565">
    <property type="component" value="Unplaced"/>
</dbReference>
<reference evidence="13" key="1">
    <citation type="submission" date="2022-11" db="UniProtKB">
        <authorList>
            <consortium name="WormBaseParasite"/>
        </authorList>
    </citation>
    <scope>IDENTIFICATION</scope>
</reference>
<proteinExistence type="inferred from homology"/>
<accession>A0A915KBJ7</accession>
<dbReference type="GO" id="GO:0003868">
    <property type="term" value="F:4-hydroxyphenylpyruvate dioxygenase activity"/>
    <property type="evidence" value="ECO:0007669"/>
    <property type="project" value="UniProtKB-EC"/>
</dbReference>
<dbReference type="OMA" id="SAYEPNE"/>
<dbReference type="GO" id="GO:0005789">
    <property type="term" value="C:endoplasmic reticulum membrane"/>
    <property type="evidence" value="ECO:0007669"/>
    <property type="project" value="TreeGrafter"/>
</dbReference>
<evidence type="ECO:0000313" key="12">
    <source>
        <dbReference type="Proteomes" id="UP000887565"/>
    </source>
</evidence>
<feature type="compositionally biased region" description="Basic and acidic residues" evidence="10">
    <location>
        <begin position="159"/>
        <end position="171"/>
    </location>
</feature>
<protein>
    <recommendedName>
        <fullName evidence="4">4-hydroxyphenylpyruvate dioxygenase</fullName>
        <ecNumber evidence="4">1.13.11.27</ecNumber>
    </recommendedName>
</protein>
<evidence type="ECO:0000256" key="8">
    <source>
        <dbReference type="ARBA" id="ARBA00023004"/>
    </source>
</evidence>
<sequence>MLRLLPTLRLLRDMTSPSKSDSKFVSFDHLKFWVGNARQAADWYCIHFGFRQYAYKGLENGSKCTVSHVVKLDQICIEFESPLENNLEEINSFLIKHGDAVKDVAFEVKNIESVVHRAKEGGSSILKDIFDLSDDYGTVRMAVLQVVRKTVSGKQALKVQKEADRTREHNKTKYNKNQ</sequence>
<evidence type="ECO:0000256" key="1">
    <source>
        <dbReference type="ARBA" id="ARBA00001962"/>
    </source>
</evidence>
<evidence type="ECO:0000256" key="2">
    <source>
        <dbReference type="ARBA" id="ARBA00005162"/>
    </source>
</evidence>
<evidence type="ECO:0000256" key="5">
    <source>
        <dbReference type="ARBA" id="ARBA00022723"/>
    </source>
</evidence>
<dbReference type="WBParaSite" id="nRc.2.0.1.t36087-RA">
    <property type="protein sequence ID" value="nRc.2.0.1.t36087-RA"/>
    <property type="gene ID" value="nRc.2.0.1.g36087"/>
</dbReference>
<name>A0A915KBJ7_ROMCU</name>
<dbReference type="CDD" id="cd08342">
    <property type="entry name" value="HPPD_N_like"/>
    <property type="match status" value="1"/>
</dbReference>
<dbReference type="GO" id="GO:0000139">
    <property type="term" value="C:Golgi membrane"/>
    <property type="evidence" value="ECO:0007669"/>
    <property type="project" value="TreeGrafter"/>
</dbReference>
<dbReference type="InterPro" id="IPR005956">
    <property type="entry name" value="4OHPhenylPyrv_dOase"/>
</dbReference>
<comment type="cofactor">
    <cofactor evidence="1">
        <name>Fe cation</name>
        <dbReference type="ChEBI" id="CHEBI:24875"/>
    </cofactor>
</comment>
<dbReference type="AlphaFoldDB" id="A0A915KBJ7"/>
<evidence type="ECO:0000256" key="4">
    <source>
        <dbReference type="ARBA" id="ARBA00013222"/>
    </source>
</evidence>
<keyword evidence="6" id="KW-0677">Repeat</keyword>
<dbReference type="PANTHER" id="PTHR11959:SF1">
    <property type="entry name" value="4-HYDROXYPHENYLPYRUVATE DIOXYGENASE"/>
    <property type="match status" value="1"/>
</dbReference>
<dbReference type="GO" id="GO:0006572">
    <property type="term" value="P:L-tyrosine catabolic process"/>
    <property type="evidence" value="ECO:0007669"/>
    <property type="project" value="UniProtKB-KW"/>
</dbReference>
<dbReference type="InterPro" id="IPR041736">
    <property type="entry name" value="4OHPhenylPyrv_dOase_N"/>
</dbReference>
<keyword evidence="9" id="KW-0585">Phenylalanine catabolism</keyword>
<evidence type="ECO:0000256" key="3">
    <source>
        <dbReference type="ARBA" id="ARBA00005877"/>
    </source>
</evidence>
<dbReference type="Gene3D" id="3.10.180.10">
    <property type="entry name" value="2,3-Dihydroxybiphenyl 1,2-Dioxygenase, domain 1"/>
    <property type="match status" value="1"/>
</dbReference>
<comment type="pathway">
    <text evidence="2">Amino-acid degradation; L-phenylalanine degradation; acetoacetate and fumarate from L-phenylalanine: step 3/6.</text>
</comment>
<comment type="similarity">
    <text evidence="3">Belongs to the 4HPPD family.</text>
</comment>
<evidence type="ECO:0000256" key="7">
    <source>
        <dbReference type="ARBA" id="ARBA00022878"/>
    </source>
</evidence>
<dbReference type="InterPro" id="IPR037523">
    <property type="entry name" value="VOC_core"/>
</dbReference>
<evidence type="ECO:0000313" key="13">
    <source>
        <dbReference type="WBParaSite" id="nRc.2.0.1.t36087-RA"/>
    </source>
</evidence>
<dbReference type="Pfam" id="PF13669">
    <property type="entry name" value="Glyoxalase_4"/>
    <property type="match status" value="1"/>
</dbReference>
<dbReference type="PANTHER" id="PTHR11959">
    <property type="entry name" value="4-HYDROXYPHENYLPYRUVATE DIOXYGENASE"/>
    <property type="match status" value="1"/>
</dbReference>
<dbReference type="GO" id="GO:0006559">
    <property type="term" value="P:L-phenylalanine catabolic process"/>
    <property type="evidence" value="ECO:0007669"/>
    <property type="project" value="UniProtKB-KW"/>
</dbReference>
<dbReference type="InterPro" id="IPR029068">
    <property type="entry name" value="Glyas_Bleomycin-R_OHBP_Dase"/>
</dbReference>
<keyword evidence="7" id="KW-0828">Tyrosine catabolism</keyword>
<evidence type="ECO:0000259" key="11">
    <source>
        <dbReference type="PROSITE" id="PS51819"/>
    </source>
</evidence>
<dbReference type="GO" id="GO:0046872">
    <property type="term" value="F:metal ion binding"/>
    <property type="evidence" value="ECO:0007669"/>
    <property type="project" value="UniProtKB-KW"/>
</dbReference>